<dbReference type="SUPFAM" id="SSF51905">
    <property type="entry name" value="FAD/NAD(P)-binding domain"/>
    <property type="match status" value="1"/>
</dbReference>
<evidence type="ECO:0000313" key="5">
    <source>
        <dbReference type="Proteomes" id="UP000054717"/>
    </source>
</evidence>
<sequence length="550" mass="58535">MLTLDDIRAIPLFSTLSDAELDHLANTSADLHLSPGEFAVHEGGERALYAVLSGKMEVVKLFDGVERTLGWRLPGTVFGEVPLALSSPFPGAYRAAQASRVMRVDAPRYYALAAASPEVAVKMGALARERIGGLQGIAAEPPKPRVTMVGSRWDTACAGLRKFLASNQISFDWMTPDAPEMATRWHAPCPAEEDCPVLRLADGTLLNRPATRELAELLGLQTKPRLAEYDTMIIGGGPAGLAAAVYGASEGLRTIVVEREAPGGQAGTSSRIENYLGFPSGVSGDELASRALQQAKRLGAEILVTRAVERIDVESRCVHLDGGDVVRVRTLILATGVTWRRLAIEGFDRFIGKGIYYGAARSEAGATHGLDVHLIGGGNSAGQAALFFAGHARVVTLVVRGDALEKSMSRYLVEQLAGKSNVVVKLRSEVVGAYGDTHLTAIDILDGATATISRHDCGGLFVFIGADAQTAWLPPDIACDKRGYVLTGDDVIKAGRWPHSRDPYLLESSVPGVFACGDVRLSPVKRVASAVGEGSMAIAFAHKYLQLDGR</sequence>
<dbReference type="GO" id="GO:0016491">
    <property type="term" value="F:oxidoreductase activity"/>
    <property type="evidence" value="ECO:0007669"/>
    <property type="project" value="UniProtKB-KW"/>
</dbReference>
<dbReference type="PROSITE" id="PS50042">
    <property type="entry name" value="CNMP_BINDING_3"/>
    <property type="match status" value="1"/>
</dbReference>
<dbReference type="PRINTS" id="PR00469">
    <property type="entry name" value="PNDRDTASEII"/>
</dbReference>
<dbReference type="EMBL" id="FCNZ02000012">
    <property type="protein sequence ID" value="SAL60647.1"/>
    <property type="molecule type" value="Genomic_DNA"/>
</dbReference>
<evidence type="ECO:0000259" key="3">
    <source>
        <dbReference type="PROSITE" id="PS50042"/>
    </source>
</evidence>
<protein>
    <submittedName>
        <fullName evidence="4">Thioredoxin-disulfide reductase</fullName>
    </submittedName>
</protein>
<dbReference type="Gene3D" id="2.60.120.10">
    <property type="entry name" value="Jelly Rolls"/>
    <property type="match status" value="1"/>
</dbReference>
<dbReference type="PRINTS" id="PR00368">
    <property type="entry name" value="FADPNR"/>
</dbReference>
<comment type="caution">
    <text evidence="4">The sequence shown here is derived from an EMBL/GenBank/DDBJ whole genome shotgun (WGS) entry which is preliminary data.</text>
</comment>
<reference evidence="4" key="1">
    <citation type="submission" date="2016-01" db="EMBL/GenBank/DDBJ databases">
        <authorList>
            <person name="Peeters Charlotte."/>
        </authorList>
    </citation>
    <scope>NUCLEOTIDE SEQUENCE</scope>
    <source>
        <strain evidence="4">LMG 22936</strain>
    </source>
</reference>
<dbReference type="InterPro" id="IPR018490">
    <property type="entry name" value="cNMP-bd_dom_sf"/>
</dbReference>
<accession>A0A158IVM8</accession>
<dbReference type="Pfam" id="PF07992">
    <property type="entry name" value="Pyr_redox_2"/>
    <property type="match status" value="1"/>
</dbReference>
<dbReference type="CDD" id="cd00038">
    <property type="entry name" value="CAP_ED"/>
    <property type="match status" value="1"/>
</dbReference>
<gene>
    <name evidence="4" type="ORF">AWB66_03473</name>
</gene>
<proteinExistence type="predicted"/>
<feature type="domain" description="Cyclic nucleotide-binding" evidence="3">
    <location>
        <begin position="12"/>
        <end position="119"/>
    </location>
</feature>
<dbReference type="InterPro" id="IPR036188">
    <property type="entry name" value="FAD/NAD-bd_sf"/>
</dbReference>
<evidence type="ECO:0000313" key="4">
    <source>
        <dbReference type="EMBL" id="SAL60647.1"/>
    </source>
</evidence>
<dbReference type="STRING" id="326475.AWB66_03473"/>
<organism evidence="4 5">
    <name type="scientific">Caballeronia telluris</name>
    <dbReference type="NCBI Taxonomy" id="326475"/>
    <lineage>
        <taxon>Bacteria</taxon>
        <taxon>Pseudomonadati</taxon>
        <taxon>Pseudomonadota</taxon>
        <taxon>Betaproteobacteria</taxon>
        <taxon>Burkholderiales</taxon>
        <taxon>Burkholderiaceae</taxon>
        <taxon>Caballeronia</taxon>
    </lineage>
</organism>
<dbReference type="RefSeq" id="WP_087631404.1">
    <property type="nucleotide sequence ID" value="NZ_FCNZ02000012.1"/>
</dbReference>
<evidence type="ECO:0000256" key="1">
    <source>
        <dbReference type="ARBA" id="ARBA00022630"/>
    </source>
</evidence>
<dbReference type="SMART" id="SM00100">
    <property type="entry name" value="cNMP"/>
    <property type="match status" value="1"/>
</dbReference>
<dbReference type="AlphaFoldDB" id="A0A158IVM8"/>
<dbReference type="Gene3D" id="3.50.50.60">
    <property type="entry name" value="FAD/NAD(P)-binding domain"/>
    <property type="match status" value="2"/>
</dbReference>
<dbReference type="InterPro" id="IPR000595">
    <property type="entry name" value="cNMP-bd_dom"/>
</dbReference>
<dbReference type="InterPro" id="IPR023753">
    <property type="entry name" value="FAD/NAD-binding_dom"/>
</dbReference>
<name>A0A158IVM8_9BURK</name>
<keyword evidence="5" id="KW-1185">Reference proteome</keyword>
<keyword evidence="2" id="KW-0560">Oxidoreductase</keyword>
<dbReference type="Pfam" id="PF00027">
    <property type="entry name" value="cNMP_binding"/>
    <property type="match status" value="1"/>
</dbReference>
<dbReference type="SUPFAM" id="SSF51206">
    <property type="entry name" value="cAMP-binding domain-like"/>
    <property type="match status" value="1"/>
</dbReference>
<evidence type="ECO:0000256" key="2">
    <source>
        <dbReference type="ARBA" id="ARBA00023002"/>
    </source>
</evidence>
<dbReference type="InterPro" id="IPR014710">
    <property type="entry name" value="RmlC-like_jellyroll"/>
</dbReference>
<dbReference type="PANTHER" id="PTHR48105">
    <property type="entry name" value="THIOREDOXIN REDUCTASE 1-RELATED-RELATED"/>
    <property type="match status" value="1"/>
</dbReference>
<keyword evidence="1" id="KW-0285">Flavoprotein</keyword>
<dbReference type="Proteomes" id="UP000054717">
    <property type="component" value="Unassembled WGS sequence"/>
</dbReference>
<dbReference type="InterPro" id="IPR050097">
    <property type="entry name" value="Ferredoxin-NADP_redctase_2"/>
</dbReference>